<evidence type="ECO:0000313" key="10">
    <source>
        <dbReference type="EMBL" id="CDP37531.1"/>
    </source>
</evidence>
<comment type="similarity">
    <text evidence="2 9">Belongs to the F-actin-capping protein beta subunit family.</text>
</comment>
<dbReference type="PRINTS" id="PR00192">
    <property type="entry name" value="FACTINCAPB"/>
</dbReference>
<dbReference type="AlphaFoldDB" id="A0A060TE91"/>
<accession>A0A060TE91</accession>
<keyword evidence="4 9" id="KW-0117">Actin capping</keyword>
<dbReference type="SUPFAM" id="SSF90096">
    <property type="entry name" value="Subunits of heterodimeric actin filament capping protein Capz"/>
    <property type="match status" value="1"/>
</dbReference>
<dbReference type="PhylomeDB" id="A0A060TE91"/>
<dbReference type="EMBL" id="HG937694">
    <property type="protein sequence ID" value="CDP37531.1"/>
    <property type="molecule type" value="Genomic_DNA"/>
</dbReference>
<dbReference type="InterPro" id="IPR037282">
    <property type="entry name" value="CapZ_alpha/beta"/>
</dbReference>
<dbReference type="GO" id="GO:0051015">
    <property type="term" value="F:actin filament binding"/>
    <property type="evidence" value="ECO:0007669"/>
    <property type="project" value="TreeGrafter"/>
</dbReference>
<reference evidence="10" key="2">
    <citation type="submission" date="2014-06" db="EMBL/GenBank/DDBJ databases">
        <title>The complete genome of Blastobotrys (Arxula) adeninivorans LS3 - a yeast of biotechnological interest.</title>
        <authorList>
            <person name="Kunze G."/>
            <person name="Gaillardin C."/>
            <person name="Czernicka M."/>
            <person name="Durrens P."/>
            <person name="Martin T."/>
            <person name="Boer E."/>
            <person name="Gabaldon T."/>
            <person name="Cruz J."/>
            <person name="Talla E."/>
            <person name="Marck C."/>
            <person name="Goffeau A."/>
            <person name="Barbe V."/>
            <person name="Baret P."/>
            <person name="Baronian K."/>
            <person name="Beier S."/>
            <person name="Bleykasten C."/>
            <person name="Bode R."/>
            <person name="Casaregola S."/>
            <person name="Despons L."/>
            <person name="Fairhead C."/>
            <person name="Giersberg M."/>
            <person name="Gierski P."/>
            <person name="Hahnel U."/>
            <person name="Hartmann A."/>
            <person name="Jankowska D."/>
            <person name="Jubin C."/>
            <person name="Jung P."/>
            <person name="Lafontaine I."/>
            <person name="Leh-Louis V."/>
            <person name="Lemaire M."/>
            <person name="Marcet-Houben M."/>
            <person name="Mascher M."/>
            <person name="Morel G."/>
            <person name="Richard G.-F."/>
            <person name="Riechen J."/>
            <person name="Sacerdot C."/>
            <person name="Sarkar A."/>
            <person name="Savel G."/>
            <person name="Schacherer J."/>
            <person name="Sherman D."/>
            <person name="Straub M.-L."/>
            <person name="Stein N."/>
            <person name="Thierry A."/>
            <person name="Trautwein-Schult A."/>
            <person name="Westhof E."/>
            <person name="Worch S."/>
            <person name="Dujon B."/>
            <person name="Souciet J.-L."/>
            <person name="Wincker P."/>
            <person name="Scholz U."/>
            <person name="Neuveglise N."/>
        </authorList>
    </citation>
    <scope>NUCLEOTIDE SEQUENCE</scope>
    <source>
        <strain evidence="10">LS3</strain>
    </source>
</reference>
<evidence type="ECO:0000256" key="7">
    <source>
        <dbReference type="ARBA" id="ARBA00023212"/>
    </source>
</evidence>
<dbReference type="GO" id="GO:0030479">
    <property type="term" value="C:actin cortical patch"/>
    <property type="evidence" value="ECO:0007669"/>
    <property type="project" value="TreeGrafter"/>
</dbReference>
<dbReference type="InterPro" id="IPR043175">
    <property type="entry name" value="CAPZB_N"/>
</dbReference>
<reference evidence="10" key="1">
    <citation type="submission" date="2014-02" db="EMBL/GenBank/DDBJ databases">
        <authorList>
            <person name="Genoscope - CEA"/>
        </authorList>
    </citation>
    <scope>NUCLEOTIDE SEQUENCE</scope>
    <source>
        <strain evidence="10">LS3</strain>
    </source>
</reference>
<comment type="subunit">
    <text evidence="9">Heterodimer of an alpha and a beta subunit.</text>
</comment>
<dbReference type="FunFam" id="1.20.58.570:FF:000001">
    <property type="entry name" value="F-actin-capping protein subunit beta"/>
    <property type="match status" value="1"/>
</dbReference>
<dbReference type="InterPro" id="IPR001698">
    <property type="entry name" value="CAPZB"/>
</dbReference>
<dbReference type="PROSITE" id="PS00231">
    <property type="entry name" value="F_ACTIN_CAPPING_BETA"/>
    <property type="match status" value="1"/>
</dbReference>
<dbReference type="PANTHER" id="PTHR10619">
    <property type="entry name" value="F-ACTIN-CAPPING PROTEIN SUBUNIT BETA"/>
    <property type="match status" value="1"/>
</dbReference>
<dbReference type="Gene3D" id="3.90.1150.210">
    <property type="entry name" value="F-actin capping protein, beta subunit"/>
    <property type="match status" value="1"/>
</dbReference>
<dbReference type="Gene3D" id="1.20.58.570">
    <property type="match status" value="1"/>
</dbReference>
<dbReference type="GO" id="GO:0008290">
    <property type="term" value="C:F-actin capping protein complex"/>
    <property type="evidence" value="ECO:0007669"/>
    <property type="project" value="UniProtKB-UniRule"/>
</dbReference>
<dbReference type="GO" id="GO:0000902">
    <property type="term" value="P:cell morphogenesis"/>
    <property type="evidence" value="ECO:0007669"/>
    <property type="project" value="TreeGrafter"/>
</dbReference>
<evidence type="ECO:0000256" key="1">
    <source>
        <dbReference type="ARBA" id="ARBA00004245"/>
    </source>
</evidence>
<dbReference type="GO" id="GO:0030036">
    <property type="term" value="P:actin cytoskeleton organization"/>
    <property type="evidence" value="ECO:0007669"/>
    <property type="project" value="InterPro"/>
</dbReference>
<evidence type="ECO:0000256" key="5">
    <source>
        <dbReference type="ARBA" id="ARBA00022490"/>
    </source>
</evidence>
<dbReference type="InterPro" id="IPR019771">
    <property type="entry name" value="F-actin_capping_bsu_CS"/>
</dbReference>
<evidence type="ECO:0000256" key="2">
    <source>
        <dbReference type="ARBA" id="ARBA00006039"/>
    </source>
</evidence>
<keyword evidence="5 9" id="KW-0963">Cytoplasm</keyword>
<sequence length="265" mass="29288">MEDPLDAALDLLRRLDPKDIATNINALCRIAPSLAEDLLASVDQPLGVKTCPDENKTYLTCDYNRDGDSYRSPWSGKYNPPISGAPEPSEKLRKLEIVANDAFDVYRELYYEGGMSSVYLWDEDNGFAGVVLLKKGAEKTAHEGTWDAIHVFEVDTTSRKTATYRFTSTVILDLRSASANLGNLNLTGSLTRQTERTLPITDESSQVVNIGTIVEEVESKLRNLLNDVYFGKTRDIVGDLRTVATTSELYGERQLQGEVARGLGA</sequence>
<dbReference type="PANTHER" id="PTHR10619:SF0">
    <property type="entry name" value="F-ACTIN-CAPPING PROTEIN SUBUNIT BETA ISOFORMS 1 AND 2"/>
    <property type="match status" value="1"/>
</dbReference>
<comment type="subcellular location">
    <subcellularLocation>
        <location evidence="1 9">Cytoplasm</location>
        <location evidence="1 9">Cytoskeleton</location>
    </subcellularLocation>
</comment>
<evidence type="ECO:0000256" key="9">
    <source>
        <dbReference type="RuleBase" id="RU365078"/>
    </source>
</evidence>
<name>A0A060TE91_BLAAD</name>
<gene>
    <name evidence="10" type="ORF">GNLVRS02_ARAD1D13618g</name>
</gene>
<keyword evidence="7 9" id="KW-0206">Cytoskeleton</keyword>
<evidence type="ECO:0000256" key="8">
    <source>
        <dbReference type="ARBA" id="ARBA00025389"/>
    </source>
</evidence>
<dbReference type="Pfam" id="PF01115">
    <property type="entry name" value="F_actin_cap_B"/>
    <property type="match status" value="1"/>
</dbReference>
<organism evidence="10">
    <name type="scientific">Blastobotrys adeninivorans</name>
    <name type="common">Yeast</name>
    <name type="synonym">Arxula adeninivorans</name>
    <dbReference type="NCBI Taxonomy" id="409370"/>
    <lineage>
        <taxon>Eukaryota</taxon>
        <taxon>Fungi</taxon>
        <taxon>Dikarya</taxon>
        <taxon>Ascomycota</taxon>
        <taxon>Saccharomycotina</taxon>
        <taxon>Dipodascomycetes</taxon>
        <taxon>Dipodascales</taxon>
        <taxon>Trichomonascaceae</taxon>
        <taxon>Blastobotrys</taxon>
    </lineage>
</organism>
<dbReference type="InterPro" id="IPR042276">
    <property type="entry name" value="CapZ_alpha/beta_2"/>
</dbReference>
<protein>
    <recommendedName>
        <fullName evidence="3 9">F-actin-capping protein subunit beta</fullName>
    </recommendedName>
</protein>
<comment type="function">
    <text evidence="8 9">F-actin-capping proteins bind in a Ca(2+)-independent manner to the fast growing ends of actin filaments (barbed end) thereby blocking the exchange of subunits at these ends. Unlike other capping proteins (such as gelsolin and severin), these proteins do not sever actin filaments.</text>
</comment>
<proteinExistence type="inferred from homology"/>
<evidence type="ECO:0000256" key="6">
    <source>
        <dbReference type="ARBA" id="ARBA00023203"/>
    </source>
</evidence>
<evidence type="ECO:0000256" key="3">
    <source>
        <dbReference type="ARBA" id="ARBA00021859"/>
    </source>
</evidence>
<keyword evidence="6 9" id="KW-0009">Actin-binding</keyword>
<dbReference type="GO" id="GO:0051016">
    <property type="term" value="P:barbed-end actin filament capping"/>
    <property type="evidence" value="ECO:0007669"/>
    <property type="project" value="UniProtKB-UniRule"/>
</dbReference>
<evidence type="ECO:0000256" key="4">
    <source>
        <dbReference type="ARBA" id="ARBA00022467"/>
    </source>
</evidence>